<evidence type="ECO:0000256" key="3">
    <source>
        <dbReference type="ARBA" id="ARBA00022649"/>
    </source>
</evidence>
<dbReference type="EMBL" id="SEZJ01000031">
    <property type="protein sequence ID" value="RYU41121.1"/>
    <property type="molecule type" value="Genomic_DNA"/>
</dbReference>
<dbReference type="Pfam" id="PF13508">
    <property type="entry name" value="Acetyltransf_7"/>
    <property type="match status" value="1"/>
</dbReference>
<dbReference type="SUPFAM" id="SSF55729">
    <property type="entry name" value="Acyl-CoA N-acyltransferases (Nat)"/>
    <property type="match status" value="1"/>
</dbReference>
<comment type="similarity">
    <text evidence="1">Belongs to the acetyltransferase family. GNAT subfamily.</text>
</comment>
<evidence type="ECO:0000313" key="9">
    <source>
        <dbReference type="Proteomes" id="UP000293465"/>
    </source>
</evidence>
<comment type="caution">
    <text evidence="8">The sequence shown here is derived from an EMBL/GenBank/DDBJ whole genome shotgun (WGS) entry which is preliminary data.</text>
</comment>
<keyword evidence="4 8" id="KW-0808">Transferase</keyword>
<evidence type="ECO:0000256" key="4">
    <source>
        <dbReference type="ARBA" id="ARBA00022679"/>
    </source>
</evidence>
<dbReference type="CDD" id="cd04301">
    <property type="entry name" value="NAT_SF"/>
    <property type="match status" value="1"/>
</dbReference>
<dbReference type="Proteomes" id="UP000293465">
    <property type="component" value="Unassembled WGS sequence"/>
</dbReference>
<keyword evidence="2" id="KW-0678">Repressor</keyword>
<dbReference type="Gene3D" id="3.40.630.30">
    <property type="match status" value="1"/>
</dbReference>
<reference evidence="8 9" key="1">
    <citation type="submission" date="2019-02" db="EMBL/GenBank/DDBJ databases">
        <title>Genome sequences of Aliivibrio finisterrensis strains from farmed Atlantic salmon.</title>
        <authorList>
            <person name="Bowman J.P."/>
        </authorList>
    </citation>
    <scope>NUCLEOTIDE SEQUENCE [LARGE SCALE GENOMIC DNA]</scope>
    <source>
        <strain evidence="8 9">A32</strain>
    </source>
</reference>
<dbReference type="RefSeq" id="WP_130088395.1">
    <property type="nucleotide sequence ID" value="NZ_SEZJ01000031.1"/>
</dbReference>
<dbReference type="OrthoDB" id="9799147at2"/>
<evidence type="ECO:0000313" key="8">
    <source>
        <dbReference type="EMBL" id="RYU41121.1"/>
    </source>
</evidence>
<dbReference type="GO" id="GO:0016747">
    <property type="term" value="F:acyltransferase activity, transferring groups other than amino-acyl groups"/>
    <property type="evidence" value="ECO:0007669"/>
    <property type="project" value="InterPro"/>
</dbReference>
<evidence type="ECO:0000256" key="6">
    <source>
        <dbReference type="ARBA" id="ARBA00049880"/>
    </source>
</evidence>
<feature type="domain" description="N-acetyltransferase" evidence="7">
    <location>
        <begin position="101"/>
        <end position="159"/>
    </location>
</feature>
<dbReference type="PANTHER" id="PTHR36449">
    <property type="entry name" value="ACETYLTRANSFERASE-RELATED"/>
    <property type="match status" value="1"/>
</dbReference>
<dbReference type="PANTHER" id="PTHR36449:SF1">
    <property type="entry name" value="ACETYLTRANSFERASE"/>
    <property type="match status" value="1"/>
</dbReference>
<evidence type="ECO:0000256" key="1">
    <source>
        <dbReference type="ARBA" id="ARBA00009342"/>
    </source>
</evidence>
<dbReference type="InterPro" id="IPR016181">
    <property type="entry name" value="Acyl_CoA_acyltransferase"/>
</dbReference>
<evidence type="ECO:0000259" key="7">
    <source>
        <dbReference type="Pfam" id="PF13508"/>
    </source>
</evidence>
<keyword evidence="5" id="KW-0012">Acyltransferase</keyword>
<dbReference type="GeneID" id="56277117"/>
<dbReference type="InterPro" id="IPR000182">
    <property type="entry name" value="GNAT_dom"/>
</dbReference>
<evidence type="ECO:0000256" key="5">
    <source>
        <dbReference type="ARBA" id="ARBA00023315"/>
    </source>
</evidence>
<proteinExistence type="inferred from homology"/>
<dbReference type="AlphaFoldDB" id="A0A4Q5K5Y9"/>
<protein>
    <submittedName>
        <fullName evidence="8">N-acetyltransferase</fullName>
    </submittedName>
</protein>
<organism evidence="8 9">
    <name type="scientific">Aliivibrio finisterrensis</name>
    <dbReference type="NCBI Taxonomy" id="511998"/>
    <lineage>
        <taxon>Bacteria</taxon>
        <taxon>Pseudomonadati</taxon>
        <taxon>Pseudomonadota</taxon>
        <taxon>Gammaproteobacteria</taxon>
        <taxon>Vibrionales</taxon>
        <taxon>Vibrionaceae</taxon>
        <taxon>Aliivibrio</taxon>
    </lineage>
</organism>
<gene>
    <name evidence="8" type="ORF">ERW49_18815</name>
</gene>
<name>A0A4Q5K5Y9_9GAMM</name>
<keyword evidence="3" id="KW-1277">Toxin-antitoxin system</keyword>
<accession>A0A4Q5K5Y9</accession>
<evidence type="ECO:0000256" key="2">
    <source>
        <dbReference type="ARBA" id="ARBA00022491"/>
    </source>
</evidence>
<sequence length="186" mass="20934">MDGNNEQCNVIFERFDLSKQYDCSSFDCGHQPFNEFLTSGGIQTELERRVTIPHLLLAIRDNLPPKVIGFFTLASSSLEKKLYPISNNQKKKLPYKTVPTIIIGKLAVCKSVQGQGVGKRVLAHAIKTAYLQSRDVGCLALYLNAIDGKEDFYKNCGWIEIKDDPNGFVYPLKQFEDALKEKLNNA</sequence>
<comment type="catalytic activity">
    <reaction evidence="6">
        <text>glycyl-tRNA(Gly) + acetyl-CoA = N-acetylglycyl-tRNA(Gly) + CoA + H(+)</text>
        <dbReference type="Rhea" id="RHEA:81867"/>
        <dbReference type="Rhea" id="RHEA-COMP:9683"/>
        <dbReference type="Rhea" id="RHEA-COMP:19766"/>
        <dbReference type="ChEBI" id="CHEBI:15378"/>
        <dbReference type="ChEBI" id="CHEBI:57287"/>
        <dbReference type="ChEBI" id="CHEBI:57288"/>
        <dbReference type="ChEBI" id="CHEBI:78522"/>
        <dbReference type="ChEBI" id="CHEBI:232036"/>
    </reaction>
</comment>